<dbReference type="Gene3D" id="3.40.50.150">
    <property type="entry name" value="Vaccinia Virus protein VP39"/>
    <property type="match status" value="2"/>
</dbReference>
<evidence type="ECO:0000256" key="1">
    <source>
        <dbReference type="ARBA" id="ARBA00010203"/>
    </source>
</evidence>
<dbReference type="InterPro" id="IPR002941">
    <property type="entry name" value="DNA_methylase_N4/N6"/>
</dbReference>
<comment type="similarity">
    <text evidence="1">Belongs to the N(4)/N(6)-methyltransferase family. N(4) subfamily.</text>
</comment>
<evidence type="ECO:0000256" key="5">
    <source>
        <dbReference type="ARBA" id="ARBA00022691"/>
    </source>
</evidence>
<evidence type="ECO:0000256" key="6">
    <source>
        <dbReference type="ARBA" id="ARBA00022747"/>
    </source>
</evidence>
<evidence type="ECO:0000256" key="4">
    <source>
        <dbReference type="ARBA" id="ARBA00022679"/>
    </source>
</evidence>
<dbReference type="PROSITE" id="PS00093">
    <property type="entry name" value="N4_MTASE"/>
    <property type="match status" value="1"/>
</dbReference>
<evidence type="ECO:0000256" key="8">
    <source>
        <dbReference type="ARBA" id="ARBA00049120"/>
    </source>
</evidence>
<sequence length="464" mass="53336">MNTTQNNEVDTLKHQSNIGRLNDVSIHSWYRFVYAYSDRVITGLADEFGITQDDLILDPFNGTGTTALAAKKLGIDAIGTDTSPASVLSAHVKTNWDVDLDEFRERRTELLDTLEPIFRQISSEDNKTLSDFTDEEEEEISLEKYDFSEPEKTPKGWLSEKPLKKMKVLRYHVEEMPDDEVTDLFKLAMIAILPEDVGNVRFGPEATRDRKQEGDKDVLMFFEQKLRQMEDDLEKVQRTMHKDDVQLGDVEIIQGDARKIGDKLKEESELLNSEKHEGEIDYLITSPPYPAEHDYTRNQRLELIWLGAADSNKELQKIKKSNIRSHTKNIYVADDEGEQVNIRENDHIDEIVTKMENYIEEENVSHGFGNYYPRVIEEYFAGMQHHFEQVYDIMAPGGKAAYVVGDSGSYWQFEVPTAKILGELAENRVGFADTEINLWRNMAATTADYDDIKENILILTMPEE</sequence>
<dbReference type="SUPFAM" id="SSF53335">
    <property type="entry name" value="S-adenosyl-L-methionine-dependent methyltransferases"/>
    <property type="match status" value="2"/>
</dbReference>
<keyword evidence="5" id="KW-0949">S-adenosyl-L-methionine</keyword>
<dbReference type="AlphaFoldDB" id="A0A482YI04"/>
<protein>
    <recommendedName>
        <fullName evidence="2">site-specific DNA-methyltransferase (cytosine-N(4)-specific)</fullName>
        <ecNumber evidence="2">2.1.1.113</ecNumber>
    </recommendedName>
</protein>
<dbReference type="GO" id="GO:0008170">
    <property type="term" value="F:N-methyltransferase activity"/>
    <property type="evidence" value="ECO:0007669"/>
    <property type="project" value="InterPro"/>
</dbReference>
<evidence type="ECO:0000256" key="3">
    <source>
        <dbReference type="ARBA" id="ARBA00022603"/>
    </source>
</evidence>
<dbReference type="GO" id="GO:0032259">
    <property type="term" value="P:methylation"/>
    <property type="evidence" value="ECO:0007669"/>
    <property type="project" value="UniProtKB-KW"/>
</dbReference>
<gene>
    <name evidence="11" type="ORF">BDK88_0090</name>
</gene>
<dbReference type="GO" id="GO:0015667">
    <property type="term" value="F:site-specific DNA-methyltransferase (cytosine-N4-specific) activity"/>
    <property type="evidence" value="ECO:0007669"/>
    <property type="project" value="UniProtKB-EC"/>
</dbReference>
<evidence type="ECO:0000313" key="12">
    <source>
        <dbReference type="Proteomes" id="UP000291097"/>
    </source>
</evidence>
<keyword evidence="4" id="KW-0808">Transferase</keyword>
<dbReference type="InterPro" id="IPR017985">
    <property type="entry name" value="MeTrfase_CN4_CS"/>
</dbReference>
<evidence type="ECO:0000256" key="2">
    <source>
        <dbReference type="ARBA" id="ARBA00012185"/>
    </source>
</evidence>
<feature type="domain" description="DNA methylase N-4/N-6" evidence="10">
    <location>
        <begin position="52"/>
        <end position="85"/>
    </location>
</feature>
<evidence type="ECO:0000313" key="11">
    <source>
        <dbReference type="EMBL" id="RZV12551.1"/>
    </source>
</evidence>
<dbReference type="EC" id="2.1.1.113" evidence="2"/>
<keyword evidence="7" id="KW-0238">DNA-binding</keyword>
<accession>A0A482YI04</accession>
<organism evidence="11 12">
    <name type="scientific">Natrinema hispanicum</name>
    <dbReference type="NCBI Taxonomy" id="392421"/>
    <lineage>
        <taxon>Archaea</taxon>
        <taxon>Methanobacteriati</taxon>
        <taxon>Methanobacteriota</taxon>
        <taxon>Stenosarchaea group</taxon>
        <taxon>Halobacteria</taxon>
        <taxon>Halobacteriales</taxon>
        <taxon>Natrialbaceae</taxon>
        <taxon>Natrinema</taxon>
    </lineage>
</organism>
<dbReference type="GO" id="GO:0009307">
    <property type="term" value="P:DNA restriction-modification system"/>
    <property type="evidence" value="ECO:0007669"/>
    <property type="project" value="UniProtKB-KW"/>
</dbReference>
<dbReference type="InterPro" id="IPR029063">
    <property type="entry name" value="SAM-dependent_MTases_sf"/>
</dbReference>
<comment type="catalytic activity">
    <reaction evidence="8">
        <text>a 2'-deoxycytidine in DNA + S-adenosyl-L-methionine = an N(4)-methyl-2'-deoxycytidine in DNA + S-adenosyl-L-homocysteine + H(+)</text>
        <dbReference type="Rhea" id="RHEA:16857"/>
        <dbReference type="Rhea" id="RHEA-COMP:11369"/>
        <dbReference type="Rhea" id="RHEA-COMP:13674"/>
        <dbReference type="ChEBI" id="CHEBI:15378"/>
        <dbReference type="ChEBI" id="CHEBI:57856"/>
        <dbReference type="ChEBI" id="CHEBI:59789"/>
        <dbReference type="ChEBI" id="CHEBI:85452"/>
        <dbReference type="ChEBI" id="CHEBI:137933"/>
        <dbReference type="EC" id="2.1.1.113"/>
    </reaction>
</comment>
<dbReference type="Pfam" id="PF01555">
    <property type="entry name" value="N6_N4_Mtase"/>
    <property type="match status" value="1"/>
</dbReference>
<reference evidence="11 12" key="1">
    <citation type="submission" date="2019-02" db="EMBL/GenBank/DDBJ databases">
        <title>Genomic Encyclopedia of Archaeal and Bacterial Type Strains, Phase II (KMG-II): from individual species to whole genera.</title>
        <authorList>
            <person name="Goeker M."/>
        </authorList>
    </citation>
    <scope>NUCLEOTIDE SEQUENCE [LARGE SCALE GENOMIC DNA]</scope>
    <source>
        <strain evidence="11 12">DSM 18328</strain>
    </source>
</reference>
<keyword evidence="9" id="KW-0175">Coiled coil</keyword>
<name>A0A482YI04_9EURY</name>
<dbReference type="Proteomes" id="UP000291097">
    <property type="component" value="Unassembled WGS sequence"/>
</dbReference>
<dbReference type="OrthoDB" id="38200at2157"/>
<dbReference type="RefSeq" id="WP_130498664.1">
    <property type="nucleotide sequence ID" value="NZ_SHMP01000002.1"/>
</dbReference>
<feature type="coiled-coil region" evidence="9">
    <location>
        <begin position="219"/>
        <end position="246"/>
    </location>
</feature>
<keyword evidence="6" id="KW-0680">Restriction system</keyword>
<dbReference type="GO" id="GO:0003677">
    <property type="term" value="F:DNA binding"/>
    <property type="evidence" value="ECO:0007669"/>
    <property type="project" value="UniProtKB-KW"/>
</dbReference>
<evidence type="ECO:0000259" key="10">
    <source>
        <dbReference type="Pfam" id="PF01555"/>
    </source>
</evidence>
<dbReference type="EMBL" id="SHMP01000002">
    <property type="protein sequence ID" value="RZV12551.1"/>
    <property type="molecule type" value="Genomic_DNA"/>
</dbReference>
<proteinExistence type="inferred from homology"/>
<comment type="caution">
    <text evidence="11">The sequence shown here is derived from an EMBL/GenBank/DDBJ whole genome shotgun (WGS) entry which is preliminary data.</text>
</comment>
<evidence type="ECO:0000256" key="7">
    <source>
        <dbReference type="ARBA" id="ARBA00023125"/>
    </source>
</evidence>
<evidence type="ECO:0000256" key="9">
    <source>
        <dbReference type="SAM" id="Coils"/>
    </source>
</evidence>
<keyword evidence="3 11" id="KW-0489">Methyltransferase</keyword>